<organism evidence="1 2">
    <name type="scientific">Pseudomonas fluorescens</name>
    <dbReference type="NCBI Taxonomy" id="294"/>
    <lineage>
        <taxon>Bacteria</taxon>
        <taxon>Pseudomonadati</taxon>
        <taxon>Pseudomonadota</taxon>
        <taxon>Gammaproteobacteria</taxon>
        <taxon>Pseudomonadales</taxon>
        <taxon>Pseudomonadaceae</taxon>
        <taxon>Pseudomonas</taxon>
    </lineage>
</organism>
<dbReference type="OrthoDB" id="9765084at2"/>
<dbReference type="EMBL" id="CABVHP010000006">
    <property type="protein sequence ID" value="VVN98346.1"/>
    <property type="molecule type" value="Genomic_DNA"/>
</dbReference>
<dbReference type="Gene3D" id="3.40.50.150">
    <property type="entry name" value="Vaccinia Virus protein VP39"/>
    <property type="match status" value="1"/>
</dbReference>
<evidence type="ECO:0000313" key="1">
    <source>
        <dbReference type="EMBL" id="VVN98346.1"/>
    </source>
</evidence>
<dbReference type="AlphaFoldDB" id="A0A5E7C1M4"/>
<accession>A0A5E7C1M4</accession>
<dbReference type="Proteomes" id="UP000326557">
    <property type="component" value="Unassembled WGS sequence"/>
</dbReference>
<reference evidence="1 2" key="1">
    <citation type="submission" date="2019-09" db="EMBL/GenBank/DDBJ databases">
        <authorList>
            <person name="Chandra G."/>
            <person name="Truman W A."/>
        </authorList>
    </citation>
    <scope>NUCLEOTIDE SEQUENCE [LARGE SCALE GENOMIC DNA]</scope>
    <source>
        <strain evidence="1">PS704</strain>
    </source>
</reference>
<evidence type="ECO:0000313" key="2">
    <source>
        <dbReference type="Proteomes" id="UP000326557"/>
    </source>
</evidence>
<proteinExistence type="predicted"/>
<protein>
    <submittedName>
        <fullName evidence="1">Uncharacterized protein</fullName>
    </submittedName>
</protein>
<dbReference type="RefSeq" id="WP_150638307.1">
    <property type="nucleotide sequence ID" value="NZ_CABVHP010000006.1"/>
</dbReference>
<sequence length="466" mass="53770">MTQIKVEESLRNPFSVVDRDAVLLAYNNVFLRGVKGELAQDLQEALRCGLIDELVSKRMIPETSKSEVDIEGYDLVLNHEKLEFVSYPHEWSFSMLRDAAYLVLNVSEIAHKYGFQLKDPHSYNIVFDANKPVFVDVGSLVRSKVSTSKAKISTYQEFLSCYYYPLYLWSKGDIYTARKWMQRWKIMTPVESFVSYRFGFAPRKLKELLAKFYRYDARLQNYGNGRVLTGLADTLVRAWPWRDKATLTSLRKRLGNLEQPKVKSAWGEYHGMYDVQSAFHKRISTIADLATELTPASVVDIAGNQGVVLSEVAKRMNLGKATCVDYDVQAIENGYIKAKEDSRLNYAVVNPFYPECNNFETQPSSRFSSELVMALAVTHHLFLGQGYDINYVFGKIAEYSTRYVMIEFMPLGLYSSVTRKGTTPPDWYTCNWFRENFETHFKVLNVLELEENRTLFIGELLDKKER</sequence>
<gene>
    <name evidence="1" type="ORF">PS704_02439</name>
</gene>
<name>A0A5E7C1M4_PSEFL</name>
<dbReference type="InterPro" id="IPR029063">
    <property type="entry name" value="SAM-dependent_MTases_sf"/>
</dbReference>